<organism evidence="1 2">
    <name type="scientific">Bifidobacterium leontopitheci</name>
    <dbReference type="NCBI Taxonomy" id="2650774"/>
    <lineage>
        <taxon>Bacteria</taxon>
        <taxon>Bacillati</taxon>
        <taxon>Actinomycetota</taxon>
        <taxon>Actinomycetes</taxon>
        <taxon>Bifidobacteriales</taxon>
        <taxon>Bifidobacteriaceae</taxon>
        <taxon>Bifidobacterium</taxon>
    </lineage>
</organism>
<evidence type="ECO:0000313" key="1">
    <source>
        <dbReference type="EMBL" id="KAB7789943.1"/>
    </source>
</evidence>
<reference evidence="1 2" key="1">
    <citation type="submission" date="2019-09" db="EMBL/GenBank/DDBJ databases">
        <title>Characterization of the phylogenetic diversity of two novel species belonging to the genus Bifidobacterium: Bifidobacterium cebidarum sp. nov. and Bifidobacterium leontopitheci sp. nov.</title>
        <authorList>
            <person name="Lugli G.A."/>
            <person name="Duranti S."/>
            <person name="Milani C."/>
            <person name="Turroni F."/>
            <person name="Ventura M."/>
        </authorList>
    </citation>
    <scope>NUCLEOTIDE SEQUENCE [LARGE SCALE GENOMIC DNA]</scope>
    <source>
        <strain evidence="1 2">LMG 31471</strain>
    </source>
</reference>
<proteinExistence type="predicted"/>
<evidence type="ECO:0000313" key="2">
    <source>
        <dbReference type="Proteomes" id="UP000441772"/>
    </source>
</evidence>
<name>A0A6I1GE79_9BIFI</name>
<dbReference type="AlphaFoldDB" id="A0A6I1GE79"/>
<comment type="caution">
    <text evidence="1">The sequence shown here is derived from an EMBL/GenBank/DDBJ whole genome shotgun (WGS) entry which is preliminary data.</text>
</comment>
<dbReference type="SUPFAM" id="SSF52540">
    <property type="entry name" value="P-loop containing nucleoside triphosphate hydrolases"/>
    <property type="match status" value="1"/>
</dbReference>
<dbReference type="InterPro" id="IPR027417">
    <property type="entry name" value="P-loop_NTPase"/>
</dbReference>
<dbReference type="Gene3D" id="3.40.50.300">
    <property type="entry name" value="P-loop containing nucleotide triphosphate hydrolases"/>
    <property type="match status" value="1"/>
</dbReference>
<dbReference type="EMBL" id="WBVT01000026">
    <property type="protein sequence ID" value="KAB7789943.1"/>
    <property type="molecule type" value="Genomic_DNA"/>
</dbReference>
<sequence>MLPRDLEPCAADRSLDVSADAVLLANASESAVAYDETPMLTPTERGNITVFCAASGGIGSSTLAAMTAWRLKQRGRSCALADCDTDAGGLDVLIGIEQEDGLRLQTIDAPLGRLDAAALNRELPHWEGMPVLASHPWRGERPEPWTMAAVLRALGKANDTVIADAGGIGAWTSMPMLHPCTTVLLVELTVLGLARGRAALGTIGDYGGRAPLMLGVTPRGSPSRRDMVGREEAESYLHAELLGTVTHERKLQSDMARGLGIRAIGRRSRTAVDALADAIEAASDRSKADGR</sequence>
<protein>
    <submittedName>
        <fullName evidence="1">Septum site-determining protein minD, TadZ-like protein</fullName>
    </submittedName>
</protein>
<gene>
    <name evidence="1" type="ORF">F7D09_1556</name>
</gene>
<dbReference type="Proteomes" id="UP000441772">
    <property type="component" value="Unassembled WGS sequence"/>
</dbReference>
<keyword evidence="2" id="KW-1185">Reference proteome</keyword>
<dbReference type="RefSeq" id="WP_152234875.1">
    <property type="nucleotide sequence ID" value="NZ_JBHSKZ010000059.1"/>
</dbReference>
<accession>A0A6I1GE79</accession>